<reference evidence="2" key="1">
    <citation type="submission" date="2016-08" db="EMBL/GenBank/DDBJ databases">
        <title>Complete genome of Cloacibacillus porcorum.</title>
        <authorList>
            <person name="Looft T."/>
            <person name="Bayles D.O."/>
            <person name="Alt D.P."/>
        </authorList>
    </citation>
    <scope>NUCLEOTIDE SEQUENCE [LARGE SCALE GENOMIC DNA]</scope>
    <source>
        <strain evidence="2">CL-84</strain>
    </source>
</reference>
<dbReference type="STRING" id="1197717.BED41_10385"/>
<dbReference type="EMBL" id="CP016757">
    <property type="protein sequence ID" value="ANZ45436.1"/>
    <property type="molecule type" value="Genomic_DNA"/>
</dbReference>
<dbReference type="Proteomes" id="UP000093044">
    <property type="component" value="Chromosome"/>
</dbReference>
<dbReference type="Pfam" id="PF01832">
    <property type="entry name" value="Glucosaminidase"/>
    <property type="match status" value="1"/>
</dbReference>
<name>A0A1B2I660_9BACT</name>
<proteinExistence type="predicted"/>
<protein>
    <recommendedName>
        <fullName evidence="1">Mannosyl-glycoprotein endo-beta-N-acetylglucosamidase-like domain-containing protein</fullName>
    </recommendedName>
</protein>
<evidence type="ECO:0000313" key="3">
    <source>
        <dbReference type="Proteomes" id="UP000093044"/>
    </source>
</evidence>
<organism evidence="2 3">
    <name type="scientific">Cloacibacillus porcorum</name>
    <dbReference type="NCBI Taxonomy" id="1197717"/>
    <lineage>
        <taxon>Bacteria</taxon>
        <taxon>Thermotogati</taxon>
        <taxon>Synergistota</taxon>
        <taxon>Synergistia</taxon>
        <taxon>Synergistales</taxon>
        <taxon>Synergistaceae</taxon>
        <taxon>Cloacibacillus</taxon>
    </lineage>
</organism>
<dbReference type="PRINTS" id="PR01002">
    <property type="entry name" value="FLGFLGJ"/>
</dbReference>
<sequence length="213" mass="24531">MKRDDNTLRLLLWLVMAALAVWLALVASILCAYGATPAQDFYAAARGQPGINAYAATCQSAVETGYWQSELWRRAYNGAGIKAPPEWRAAGKPYIRIASREYSNGKYITRESYFRRYGSRAAFLADYAAKIRKDYPYTYKHSDNFLLCFAGLYRGRLGSWATDRKYFEKLTRMAVRLAPEIFGPAWHDKLLTAYEYARNELEPWQREIIKGYL</sequence>
<feature type="domain" description="Mannosyl-glycoprotein endo-beta-N-acetylglucosamidase-like" evidence="1">
    <location>
        <begin position="43"/>
        <end position="175"/>
    </location>
</feature>
<keyword evidence="3" id="KW-1185">Reference proteome</keyword>
<evidence type="ECO:0000313" key="2">
    <source>
        <dbReference type="EMBL" id="ANZ45436.1"/>
    </source>
</evidence>
<gene>
    <name evidence="2" type="ORF">BED41_10385</name>
</gene>
<dbReference type="InterPro" id="IPR002901">
    <property type="entry name" value="MGlyc_endo_b_GlcNAc-like_dom"/>
</dbReference>
<dbReference type="AlphaFoldDB" id="A0A1B2I660"/>
<dbReference type="Gene3D" id="1.10.530.10">
    <property type="match status" value="1"/>
</dbReference>
<dbReference type="KEGG" id="cpor:BED41_10385"/>
<accession>A0A1B2I660</accession>
<evidence type="ECO:0000259" key="1">
    <source>
        <dbReference type="Pfam" id="PF01832"/>
    </source>
</evidence>
<dbReference type="GO" id="GO:0004040">
    <property type="term" value="F:amidase activity"/>
    <property type="evidence" value="ECO:0007669"/>
    <property type="project" value="InterPro"/>
</dbReference>